<dbReference type="OrthoDB" id="9805696at2"/>
<dbReference type="InterPro" id="IPR050079">
    <property type="entry name" value="DEAD_box_RNA_helicase"/>
</dbReference>
<feature type="domain" description="DEAD-box RNA helicase Q" evidence="15">
    <location>
        <begin position="2"/>
        <end position="30"/>
    </location>
</feature>
<evidence type="ECO:0000259" key="13">
    <source>
        <dbReference type="PROSITE" id="PS51192"/>
    </source>
</evidence>
<evidence type="ECO:0000256" key="5">
    <source>
        <dbReference type="ARBA" id="ARBA00022806"/>
    </source>
</evidence>
<evidence type="ECO:0000313" key="16">
    <source>
        <dbReference type="EMBL" id="RAU20982.1"/>
    </source>
</evidence>
<keyword evidence="5 11" id="KW-0347">Helicase</keyword>
<feature type="domain" description="Helicase C-terminal" evidence="14">
    <location>
        <begin position="219"/>
        <end position="382"/>
    </location>
</feature>
<dbReference type="PROSITE" id="PS00039">
    <property type="entry name" value="DEAD_ATP_HELICASE"/>
    <property type="match status" value="1"/>
</dbReference>
<evidence type="ECO:0000313" key="17">
    <source>
        <dbReference type="Proteomes" id="UP000251075"/>
    </source>
</evidence>
<dbReference type="RefSeq" id="WP_112146312.1">
    <property type="nucleotide sequence ID" value="NZ_PGTO01000014.1"/>
</dbReference>
<dbReference type="SMART" id="SM00490">
    <property type="entry name" value="HELICc"/>
    <property type="match status" value="1"/>
</dbReference>
<dbReference type="CDD" id="cd00268">
    <property type="entry name" value="DEADc"/>
    <property type="match status" value="1"/>
</dbReference>
<dbReference type="SUPFAM" id="SSF52540">
    <property type="entry name" value="P-loop containing nucleoside triphosphate hydrolases"/>
    <property type="match status" value="1"/>
</dbReference>
<dbReference type="SMART" id="SM00487">
    <property type="entry name" value="DEXDc"/>
    <property type="match status" value="1"/>
</dbReference>
<dbReference type="GO" id="GO:0003724">
    <property type="term" value="F:RNA helicase activity"/>
    <property type="evidence" value="ECO:0007669"/>
    <property type="project" value="UniProtKB-EC"/>
</dbReference>
<dbReference type="PROSITE" id="PS51194">
    <property type="entry name" value="HELICASE_CTER"/>
    <property type="match status" value="1"/>
</dbReference>
<evidence type="ECO:0000256" key="9">
    <source>
        <dbReference type="ARBA" id="ARBA00074363"/>
    </source>
</evidence>
<dbReference type="EC" id="3.6.4.13" evidence="1"/>
<dbReference type="Gene3D" id="3.40.50.300">
    <property type="entry name" value="P-loop containing nucleotide triphosphate hydrolases"/>
    <property type="match status" value="2"/>
</dbReference>
<dbReference type="AlphaFoldDB" id="A0A364NV98"/>
<dbReference type="InterPro" id="IPR000629">
    <property type="entry name" value="RNA-helicase_DEAD-box_CS"/>
</dbReference>
<dbReference type="PANTHER" id="PTHR47959">
    <property type="entry name" value="ATP-DEPENDENT RNA HELICASE RHLE-RELATED"/>
    <property type="match status" value="1"/>
</dbReference>
<keyword evidence="17" id="KW-1185">Reference proteome</keyword>
<sequence>MTLFSELGLDAPLLKALEAEGYTSPTPIQEQSIPHLLQGKDMLGLAQTGTGKTASFALPILQRLDQIKQRAMPKSARVLVLTPTRELAVQVGQSFKTYGCHYRLRHALVFGGVGMVPQIKTMAGGVDVLVATPGRLLDLMNQGAIRLDSVEVLVLDEADRMLDMGFILPIRKIVAAIPKSRQTVLFSATMPDSIVGLANSVLHQPVRVEVTPVSSTVDKIDQKVMFVDRENKRTLLTEMFACKTVERALIFTRTKHGANRVAEMLEKSGIPSDAIHGNKSQGARQKALADFKDGRIRALVATDIAARGIDVDGITHVINFELPNEPESYVHRIGRTARAGASGIALSLCDADEVSYLRSIEKTIRQAVPVDYEHAYHAPHIASRGAGGKPKPQGRPQAHSQAHPQAGRPQQGRGNNPHGEHANGGKPAHGSGRPAQPGRGPAKAGGKPGFKGMPGGGQRAARG</sequence>
<dbReference type="Pfam" id="PF00270">
    <property type="entry name" value="DEAD"/>
    <property type="match status" value="1"/>
</dbReference>
<evidence type="ECO:0000259" key="15">
    <source>
        <dbReference type="PROSITE" id="PS51195"/>
    </source>
</evidence>
<dbReference type="InterPro" id="IPR027417">
    <property type="entry name" value="P-loop_NTPase"/>
</dbReference>
<feature type="compositionally biased region" description="Low complexity" evidence="12">
    <location>
        <begin position="430"/>
        <end position="445"/>
    </location>
</feature>
<evidence type="ECO:0000256" key="2">
    <source>
        <dbReference type="ARBA" id="ARBA00022490"/>
    </source>
</evidence>
<feature type="region of interest" description="Disordered" evidence="12">
    <location>
        <begin position="381"/>
        <end position="463"/>
    </location>
</feature>
<feature type="short sequence motif" description="Q motif" evidence="10">
    <location>
        <begin position="2"/>
        <end position="30"/>
    </location>
</feature>
<evidence type="ECO:0000256" key="6">
    <source>
        <dbReference type="ARBA" id="ARBA00022840"/>
    </source>
</evidence>
<reference evidence="16 17" key="1">
    <citation type="submission" date="2017-11" db="EMBL/GenBank/DDBJ databases">
        <title>Draft genome sequence of magnetotactic bacterium Magnetospirillum kuznetsovii LBB-42.</title>
        <authorList>
            <person name="Grouzdev D.S."/>
            <person name="Rysina M.S."/>
            <person name="Baslerov R.V."/>
            <person name="Koziaeva V."/>
        </authorList>
    </citation>
    <scope>NUCLEOTIDE SEQUENCE [LARGE SCALE GENOMIC DNA]</scope>
    <source>
        <strain evidence="16 17">LBB-42</strain>
    </source>
</reference>
<dbReference type="CDD" id="cd18787">
    <property type="entry name" value="SF2_C_DEAD"/>
    <property type="match status" value="1"/>
</dbReference>
<dbReference type="InterPro" id="IPR044742">
    <property type="entry name" value="DEAD/DEAH_RhlB"/>
</dbReference>
<keyword evidence="2" id="KW-0963">Cytoplasm</keyword>
<evidence type="ECO:0000256" key="1">
    <source>
        <dbReference type="ARBA" id="ARBA00012552"/>
    </source>
</evidence>
<protein>
    <recommendedName>
        <fullName evidence="9">DEAD-box ATP-dependent RNA helicase RhpA</fullName>
        <ecNumber evidence="1">3.6.4.13</ecNumber>
    </recommendedName>
</protein>
<evidence type="ECO:0000256" key="11">
    <source>
        <dbReference type="RuleBase" id="RU000492"/>
    </source>
</evidence>
<dbReference type="InterPro" id="IPR001650">
    <property type="entry name" value="Helicase_C-like"/>
</dbReference>
<dbReference type="Pfam" id="PF00271">
    <property type="entry name" value="Helicase_C"/>
    <property type="match status" value="1"/>
</dbReference>
<dbReference type="InterPro" id="IPR014001">
    <property type="entry name" value="Helicase_ATP-bd"/>
</dbReference>
<dbReference type="PROSITE" id="PS51195">
    <property type="entry name" value="Q_MOTIF"/>
    <property type="match status" value="1"/>
</dbReference>
<dbReference type="GO" id="GO:0005524">
    <property type="term" value="F:ATP binding"/>
    <property type="evidence" value="ECO:0007669"/>
    <property type="project" value="UniProtKB-KW"/>
</dbReference>
<dbReference type="Proteomes" id="UP000251075">
    <property type="component" value="Unassembled WGS sequence"/>
</dbReference>
<dbReference type="GO" id="GO:0016787">
    <property type="term" value="F:hydrolase activity"/>
    <property type="evidence" value="ECO:0007669"/>
    <property type="project" value="UniProtKB-KW"/>
</dbReference>
<comment type="caution">
    <text evidence="16">The sequence shown here is derived from an EMBL/GenBank/DDBJ whole genome shotgun (WGS) entry which is preliminary data.</text>
</comment>
<evidence type="ECO:0000259" key="14">
    <source>
        <dbReference type="PROSITE" id="PS51194"/>
    </source>
</evidence>
<dbReference type="GO" id="GO:0005829">
    <property type="term" value="C:cytosol"/>
    <property type="evidence" value="ECO:0007669"/>
    <property type="project" value="TreeGrafter"/>
</dbReference>
<comment type="catalytic activity">
    <reaction evidence="8">
        <text>ATP + H2O = ADP + phosphate + H(+)</text>
        <dbReference type="Rhea" id="RHEA:13065"/>
        <dbReference type="ChEBI" id="CHEBI:15377"/>
        <dbReference type="ChEBI" id="CHEBI:15378"/>
        <dbReference type="ChEBI" id="CHEBI:30616"/>
        <dbReference type="ChEBI" id="CHEBI:43474"/>
        <dbReference type="ChEBI" id="CHEBI:456216"/>
        <dbReference type="EC" id="3.6.4.13"/>
    </reaction>
</comment>
<name>A0A364NV98_9PROT</name>
<keyword evidence="3 11" id="KW-0547">Nucleotide-binding</keyword>
<dbReference type="InterPro" id="IPR011545">
    <property type="entry name" value="DEAD/DEAH_box_helicase_dom"/>
</dbReference>
<evidence type="ECO:0000256" key="12">
    <source>
        <dbReference type="SAM" id="MobiDB-lite"/>
    </source>
</evidence>
<dbReference type="InterPro" id="IPR014014">
    <property type="entry name" value="RNA_helicase_DEAD_Q_motif"/>
</dbReference>
<gene>
    <name evidence="16" type="ORF">CU669_15460</name>
</gene>
<evidence type="ECO:0000256" key="7">
    <source>
        <dbReference type="ARBA" id="ARBA00038437"/>
    </source>
</evidence>
<accession>A0A364NV98</accession>
<organism evidence="16 17">
    <name type="scientific">Paramagnetospirillum kuznetsovii</name>
    <dbReference type="NCBI Taxonomy" id="2053833"/>
    <lineage>
        <taxon>Bacteria</taxon>
        <taxon>Pseudomonadati</taxon>
        <taxon>Pseudomonadota</taxon>
        <taxon>Alphaproteobacteria</taxon>
        <taxon>Rhodospirillales</taxon>
        <taxon>Magnetospirillaceae</taxon>
        <taxon>Paramagnetospirillum</taxon>
    </lineage>
</organism>
<evidence type="ECO:0000256" key="3">
    <source>
        <dbReference type="ARBA" id="ARBA00022741"/>
    </source>
</evidence>
<evidence type="ECO:0000256" key="8">
    <source>
        <dbReference type="ARBA" id="ARBA00047984"/>
    </source>
</evidence>
<dbReference type="GO" id="GO:0042255">
    <property type="term" value="P:ribosome assembly"/>
    <property type="evidence" value="ECO:0007669"/>
    <property type="project" value="UniProtKB-ARBA"/>
</dbReference>
<dbReference type="GO" id="GO:0003676">
    <property type="term" value="F:nucleic acid binding"/>
    <property type="evidence" value="ECO:0007669"/>
    <property type="project" value="InterPro"/>
</dbReference>
<dbReference type="PANTHER" id="PTHR47959:SF13">
    <property type="entry name" value="ATP-DEPENDENT RNA HELICASE RHLE"/>
    <property type="match status" value="1"/>
</dbReference>
<feature type="compositionally biased region" description="Gly residues" evidence="12">
    <location>
        <begin position="446"/>
        <end position="463"/>
    </location>
</feature>
<dbReference type="GO" id="GO:0009266">
    <property type="term" value="P:response to temperature stimulus"/>
    <property type="evidence" value="ECO:0007669"/>
    <property type="project" value="UniProtKB-ARBA"/>
</dbReference>
<feature type="domain" description="Helicase ATP-binding" evidence="13">
    <location>
        <begin position="33"/>
        <end position="208"/>
    </location>
</feature>
<keyword evidence="4 11" id="KW-0378">Hydrolase</keyword>
<evidence type="ECO:0000256" key="10">
    <source>
        <dbReference type="PROSITE-ProRule" id="PRU00552"/>
    </source>
</evidence>
<keyword evidence="6 11" id="KW-0067">ATP-binding</keyword>
<evidence type="ECO:0000256" key="4">
    <source>
        <dbReference type="ARBA" id="ARBA00022801"/>
    </source>
</evidence>
<comment type="similarity">
    <text evidence="7 11">Belongs to the DEAD box helicase family.</text>
</comment>
<dbReference type="EMBL" id="PGTO01000014">
    <property type="protein sequence ID" value="RAU20982.1"/>
    <property type="molecule type" value="Genomic_DNA"/>
</dbReference>
<dbReference type="FunFam" id="3.40.50.300:FF:000108">
    <property type="entry name" value="ATP-dependent RNA helicase RhlE"/>
    <property type="match status" value="1"/>
</dbReference>
<proteinExistence type="inferred from homology"/>
<dbReference type="PROSITE" id="PS51192">
    <property type="entry name" value="HELICASE_ATP_BIND_1"/>
    <property type="match status" value="1"/>
</dbReference>